<protein>
    <recommendedName>
        <fullName evidence="5">TNase-like domain-containing protein</fullName>
    </recommendedName>
</protein>
<name>A0A2V4MXX3_9RHOB</name>
<dbReference type="Gene3D" id="2.40.50.90">
    <property type="match status" value="1"/>
</dbReference>
<evidence type="ECO:0000313" key="6">
    <source>
        <dbReference type="EMBL" id="PYC46492.1"/>
    </source>
</evidence>
<dbReference type="EMBL" id="QFVT01000013">
    <property type="protein sequence ID" value="PYC46492.1"/>
    <property type="molecule type" value="Genomic_DNA"/>
</dbReference>
<evidence type="ECO:0000256" key="1">
    <source>
        <dbReference type="ARBA" id="ARBA00022722"/>
    </source>
</evidence>
<dbReference type="InterPro" id="IPR035437">
    <property type="entry name" value="SNase_OB-fold_sf"/>
</dbReference>
<evidence type="ECO:0000256" key="3">
    <source>
        <dbReference type="ARBA" id="ARBA00022801"/>
    </source>
</evidence>
<keyword evidence="2" id="KW-0255">Endonuclease</keyword>
<dbReference type="PANTHER" id="PTHR12302:SF3">
    <property type="entry name" value="SERINE_THREONINE-PROTEIN KINASE 31"/>
    <property type="match status" value="1"/>
</dbReference>
<feature type="domain" description="TNase-like" evidence="5">
    <location>
        <begin position="66"/>
        <end position="184"/>
    </location>
</feature>
<proteinExistence type="predicted"/>
<feature type="region of interest" description="Disordered" evidence="4">
    <location>
        <begin position="25"/>
        <end position="53"/>
    </location>
</feature>
<evidence type="ECO:0000313" key="7">
    <source>
        <dbReference type="Proteomes" id="UP000248012"/>
    </source>
</evidence>
<organism evidence="6 7">
    <name type="scientific">Litorivita pollutaquae</name>
    <dbReference type="NCBI Taxonomy" id="2200892"/>
    <lineage>
        <taxon>Bacteria</taxon>
        <taxon>Pseudomonadati</taxon>
        <taxon>Pseudomonadota</taxon>
        <taxon>Alphaproteobacteria</taxon>
        <taxon>Rhodobacterales</taxon>
        <taxon>Paracoccaceae</taxon>
        <taxon>Litorivita</taxon>
    </lineage>
</organism>
<dbReference type="GO" id="GO:0016787">
    <property type="term" value="F:hydrolase activity"/>
    <property type="evidence" value="ECO:0007669"/>
    <property type="project" value="UniProtKB-KW"/>
</dbReference>
<dbReference type="Pfam" id="PF00565">
    <property type="entry name" value="SNase"/>
    <property type="match status" value="1"/>
</dbReference>
<dbReference type="SMART" id="SM00318">
    <property type="entry name" value="SNc"/>
    <property type="match status" value="1"/>
</dbReference>
<dbReference type="AlphaFoldDB" id="A0A2V4MXX3"/>
<gene>
    <name evidence="6" type="ORF">DI396_15270</name>
</gene>
<keyword evidence="1" id="KW-0540">Nuclease</keyword>
<dbReference type="PANTHER" id="PTHR12302">
    <property type="entry name" value="EBNA2 BINDING PROTEIN P100"/>
    <property type="match status" value="1"/>
</dbReference>
<keyword evidence="7" id="KW-1185">Reference proteome</keyword>
<dbReference type="InterPro" id="IPR016071">
    <property type="entry name" value="Staphylococal_nuclease_OB-fold"/>
</dbReference>
<reference evidence="6 7" key="1">
    <citation type="submission" date="2018-05" db="EMBL/GenBank/DDBJ databases">
        <title>Oceanovita maritima gen. nov., sp. nov., a marine bacterium in the family Rhodobacteraceae isolated from surface seawater of Lundu port Xiamen, China.</title>
        <authorList>
            <person name="Hetharua B.H."/>
            <person name="Min D."/>
            <person name="Liao H."/>
            <person name="Tian Y."/>
        </authorList>
    </citation>
    <scope>NUCLEOTIDE SEQUENCE [LARGE SCALE GENOMIC DNA]</scope>
    <source>
        <strain evidence="6 7">FSX-11</strain>
    </source>
</reference>
<dbReference type="SUPFAM" id="SSF50199">
    <property type="entry name" value="Staphylococcal nuclease"/>
    <property type="match status" value="1"/>
</dbReference>
<dbReference type="Proteomes" id="UP000248012">
    <property type="component" value="Unassembled WGS sequence"/>
</dbReference>
<evidence type="ECO:0000259" key="5">
    <source>
        <dbReference type="PROSITE" id="PS50830"/>
    </source>
</evidence>
<keyword evidence="3" id="KW-0378">Hydrolase</keyword>
<comment type="caution">
    <text evidence="6">The sequence shown here is derived from an EMBL/GenBank/DDBJ whole genome shotgun (WGS) entry which is preliminary data.</text>
</comment>
<evidence type="ECO:0000256" key="2">
    <source>
        <dbReference type="ARBA" id="ARBA00022759"/>
    </source>
</evidence>
<evidence type="ECO:0000256" key="4">
    <source>
        <dbReference type="SAM" id="MobiDB-lite"/>
    </source>
</evidence>
<dbReference type="PROSITE" id="PS50830">
    <property type="entry name" value="TNASE_3"/>
    <property type="match status" value="1"/>
</dbReference>
<dbReference type="OrthoDB" id="9805504at2"/>
<dbReference type="GO" id="GO:0004519">
    <property type="term" value="F:endonuclease activity"/>
    <property type="evidence" value="ECO:0007669"/>
    <property type="project" value="UniProtKB-KW"/>
</dbReference>
<accession>A0A2V4MXX3</accession>
<sequence length="196" mass="22098">MEILLFILFFIGLLVFLGKKSNRPRGGGALRQRPVQRQHTPPPKPFEAKTASPVSRPTVLEGPAYVVDGDTVRIRKTQIRLFGIDAPEMNHPYGNKAKWALLSMCKGQMVRAEIVEEDAHGRTVAKCYLPDGRDLSAEMVKIGMAIDWPKFSGGIYRSLEVPDARKKLWLADARQKGRMHVWEKFEANQNKRSSGN</sequence>